<dbReference type="RefSeq" id="WP_096597492.1">
    <property type="nucleotide sequence ID" value="NZ_LR134263.1"/>
</dbReference>
<proteinExistence type="predicted"/>
<dbReference type="EMBL" id="NIPK01000002">
    <property type="protein sequence ID" value="RIZ56221.1"/>
    <property type="molecule type" value="Genomic_DNA"/>
</dbReference>
<keyword evidence="4" id="KW-1185">Reference proteome</keyword>
<dbReference type="AlphaFoldDB" id="A0AAX0QTI5"/>
<accession>A0AAX0QTI5</accession>
<dbReference type="EMBL" id="MWUR01000010">
    <property type="protein sequence ID" value="PCF50147.1"/>
    <property type="molecule type" value="Genomic_DNA"/>
</dbReference>
<dbReference type="Proteomes" id="UP000266198">
    <property type="component" value="Unassembled WGS sequence"/>
</dbReference>
<dbReference type="Proteomes" id="UP000217473">
    <property type="component" value="Unassembled WGS sequence"/>
</dbReference>
<comment type="caution">
    <text evidence="1">The sequence shown here is derived from an EMBL/GenBank/DDBJ whole genome shotgun (WGS) entry which is preliminary data.</text>
</comment>
<evidence type="ECO:0000313" key="3">
    <source>
        <dbReference type="Proteomes" id="UP000217473"/>
    </source>
</evidence>
<dbReference type="Gene3D" id="3.70.10.10">
    <property type="match status" value="1"/>
</dbReference>
<evidence type="ECO:0000313" key="2">
    <source>
        <dbReference type="EMBL" id="RIZ56221.1"/>
    </source>
</evidence>
<reference evidence="1 3" key="1">
    <citation type="journal article" date="2017" name="PLoS ONE">
        <title>Development of a real-time PCR for detection of Staphylococcus pseudintermedius using a novel automated comparison of whole-genome sequences.</title>
        <authorList>
            <person name="Verstappen K.M."/>
            <person name="Huijbregts L."/>
            <person name="Spaninks M."/>
            <person name="Wagenaar J.A."/>
            <person name="Fluit A.C."/>
            <person name="Duim B."/>
        </authorList>
    </citation>
    <scope>NUCLEOTIDE SEQUENCE [LARGE SCALE GENOMIC DNA]</scope>
    <source>
        <strain evidence="1 3">15S02591-1</strain>
    </source>
</reference>
<evidence type="ECO:0000313" key="4">
    <source>
        <dbReference type="Proteomes" id="UP000266198"/>
    </source>
</evidence>
<name>A0AAX0QTI5_9STAP</name>
<sequence length="213" mass="25290">MELKTITKHAKKITKNTKNRILKYMHLNDNLIDFTDGHRLVRINHQHEYNNMLINPKNENDKSRSEYPYNFPNFENVIPKDDDVKNVIIFIDGEINIILNVLKLFKNLKVKLVQLELNENDNYLLTAYSGNDEEAQRLELSYTFYNKKIDNNDVKKIVLNTEYLLNAFEFLKDFDKANNEDFYCLNLYGRIQPIKITDKSNTFDYVIMPIRAV</sequence>
<evidence type="ECO:0008006" key="5">
    <source>
        <dbReference type="Google" id="ProtNLM"/>
    </source>
</evidence>
<organism evidence="1 3">
    <name type="scientific">Staphylococcus delphini</name>
    <dbReference type="NCBI Taxonomy" id="53344"/>
    <lineage>
        <taxon>Bacteria</taxon>
        <taxon>Bacillati</taxon>
        <taxon>Bacillota</taxon>
        <taxon>Bacilli</taxon>
        <taxon>Bacillales</taxon>
        <taxon>Staphylococcaceae</taxon>
        <taxon>Staphylococcus</taxon>
        <taxon>Staphylococcus intermedius group</taxon>
    </lineage>
</organism>
<gene>
    <name evidence="1" type="ORF">B5C07_08035</name>
    <name evidence="2" type="ORF">CDL68_01390</name>
</gene>
<evidence type="ECO:0000313" key="1">
    <source>
        <dbReference type="EMBL" id="PCF50147.1"/>
    </source>
</evidence>
<protein>
    <recommendedName>
        <fullName evidence="5">Phage protein</fullName>
    </recommendedName>
</protein>
<reference evidence="2 4" key="2">
    <citation type="submission" date="2017-06" db="EMBL/GenBank/DDBJ databases">
        <title>Identification of a new gene, sdsY, involved in staphylococcal internalization in non-professional phagocytic cells (NPPCs).</title>
        <authorList>
            <person name="Maali Y."/>
            <person name="Martins-Simoes P."/>
            <person name="Trouillet-Assant S."/>
            <person name="Laurent F."/>
            <person name="Diot A."/>
            <person name="Verhoeven P."/>
            <person name="Bouvard D."/>
            <person name="Vandenesch F."/>
            <person name="Bes M."/>
        </authorList>
    </citation>
    <scope>NUCLEOTIDE SEQUENCE [LARGE SCALE GENOMIC DNA]</scope>
    <source>
        <strain evidence="2 4">Heidy</strain>
    </source>
</reference>